<dbReference type="InterPro" id="IPR018060">
    <property type="entry name" value="HTH_AraC"/>
</dbReference>
<evidence type="ECO:0000256" key="1">
    <source>
        <dbReference type="ARBA" id="ARBA00023015"/>
    </source>
</evidence>
<feature type="domain" description="HTH araC/xylS-type" evidence="4">
    <location>
        <begin position="213"/>
        <end position="314"/>
    </location>
</feature>
<dbReference type="RefSeq" id="WP_267538606.1">
    <property type="nucleotide sequence ID" value="NZ_JAPNKA010000001.1"/>
</dbReference>
<keyword evidence="2" id="KW-0238">DNA-binding</keyword>
<evidence type="ECO:0000259" key="4">
    <source>
        <dbReference type="PROSITE" id="PS01124"/>
    </source>
</evidence>
<dbReference type="InterPro" id="IPR035418">
    <property type="entry name" value="AraC-bd_2"/>
</dbReference>
<sequence>MGSLLTTARVPAREQFDFWHEVVCRQFVPLDTRREESGPFQGCLDATQVGGLVVTDITADPQQVVRSCQSIASSDPDLIMACLHLEGMGAVEQDERLAWLSPGDLVMFDSTRPYRLLFDSRFRQLVFHFPRQRLLPRLVAPRAAMAVSVNGRAGVGRLAADFLRSLGEQAGALDVRSAPTIVEQVLGLLALAFGTPSEPEDEPASPAHLARLRRLQAYLEEHLSEPELSPADLAAAHHISVRYLHRLFELSGCSMGDWLRERRLVRCAASLRDTRQAGRSVSEIAFAWGFNDASHFSRAFKQRFGMSPKEYRARACSAGSTETG</sequence>
<dbReference type="Pfam" id="PF12833">
    <property type="entry name" value="HTH_18"/>
    <property type="match status" value="1"/>
</dbReference>
<dbReference type="InterPro" id="IPR020449">
    <property type="entry name" value="Tscrpt_reg_AraC-type_HTH"/>
</dbReference>
<dbReference type="PANTHER" id="PTHR46796">
    <property type="entry name" value="HTH-TYPE TRANSCRIPTIONAL ACTIVATOR RHAS-RELATED"/>
    <property type="match status" value="1"/>
</dbReference>
<dbReference type="InterPro" id="IPR050204">
    <property type="entry name" value="AraC_XylS_family_regulators"/>
</dbReference>
<name>A0ABT4AE11_9BACT</name>
<evidence type="ECO:0000256" key="3">
    <source>
        <dbReference type="ARBA" id="ARBA00023163"/>
    </source>
</evidence>
<dbReference type="PANTHER" id="PTHR46796:SF6">
    <property type="entry name" value="ARAC SUBFAMILY"/>
    <property type="match status" value="1"/>
</dbReference>
<dbReference type="Gene3D" id="1.10.10.60">
    <property type="entry name" value="Homeodomain-like"/>
    <property type="match status" value="1"/>
</dbReference>
<dbReference type="Pfam" id="PF14525">
    <property type="entry name" value="AraC_binding_2"/>
    <property type="match status" value="1"/>
</dbReference>
<proteinExistence type="predicted"/>
<keyword evidence="3" id="KW-0804">Transcription</keyword>
<dbReference type="PRINTS" id="PR00032">
    <property type="entry name" value="HTHARAC"/>
</dbReference>
<dbReference type="InterPro" id="IPR009057">
    <property type="entry name" value="Homeodomain-like_sf"/>
</dbReference>
<evidence type="ECO:0000256" key="2">
    <source>
        <dbReference type="ARBA" id="ARBA00023125"/>
    </source>
</evidence>
<dbReference type="PROSITE" id="PS01124">
    <property type="entry name" value="HTH_ARAC_FAMILY_2"/>
    <property type="match status" value="1"/>
</dbReference>
<evidence type="ECO:0000313" key="6">
    <source>
        <dbReference type="Proteomes" id="UP001207654"/>
    </source>
</evidence>
<dbReference type="SUPFAM" id="SSF46689">
    <property type="entry name" value="Homeodomain-like"/>
    <property type="match status" value="1"/>
</dbReference>
<keyword evidence="6" id="KW-1185">Reference proteome</keyword>
<dbReference type="EMBL" id="JAPNKA010000001">
    <property type="protein sequence ID" value="MCY1079917.1"/>
    <property type="molecule type" value="Genomic_DNA"/>
</dbReference>
<accession>A0ABT4AE11</accession>
<keyword evidence="1" id="KW-0805">Transcription regulation</keyword>
<dbReference type="SMART" id="SM00342">
    <property type="entry name" value="HTH_ARAC"/>
    <property type="match status" value="1"/>
</dbReference>
<protein>
    <submittedName>
        <fullName evidence="5">Helix-turn-helix domain-containing protein</fullName>
    </submittedName>
</protein>
<comment type="caution">
    <text evidence="5">The sequence shown here is derived from an EMBL/GenBank/DDBJ whole genome shotgun (WGS) entry which is preliminary data.</text>
</comment>
<reference evidence="5 6" key="1">
    <citation type="submission" date="2022-11" db="EMBL/GenBank/DDBJ databases">
        <title>Minimal conservation of predation-associated metabolite biosynthetic gene clusters underscores biosynthetic potential of Myxococcota including descriptions for ten novel species: Archangium lansinium sp. nov., Myxococcus landrumus sp. nov., Nannocystis bai.</title>
        <authorList>
            <person name="Ahearne A."/>
            <person name="Stevens C."/>
            <person name="Phillips K."/>
        </authorList>
    </citation>
    <scope>NUCLEOTIDE SEQUENCE [LARGE SCALE GENOMIC DNA]</scope>
    <source>
        <strain evidence="5 6">MIWBW</strain>
    </source>
</reference>
<dbReference type="Proteomes" id="UP001207654">
    <property type="component" value="Unassembled WGS sequence"/>
</dbReference>
<evidence type="ECO:0000313" key="5">
    <source>
        <dbReference type="EMBL" id="MCY1079917.1"/>
    </source>
</evidence>
<organism evidence="5 6">
    <name type="scientific">Archangium lansingense</name>
    <dbReference type="NCBI Taxonomy" id="2995310"/>
    <lineage>
        <taxon>Bacteria</taxon>
        <taxon>Pseudomonadati</taxon>
        <taxon>Myxococcota</taxon>
        <taxon>Myxococcia</taxon>
        <taxon>Myxococcales</taxon>
        <taxon>Cystobacterineae</taxon>
        <taxon>Archangiaceae</taxon>
        <taxon>Archangium</taxon>
    </lineage>
</organism>
<gene>
    <name evidence="5" type="ORF">OV287_36250</name>
</gene>